<proteinExistence type="predicted"/>
<keyword evidence="2" id="KW-1185">Reference proteome</keyword>
<evidence type="ECO:0000313" key="1">
    <source>
        <dbReference type="EMBL" id="QNQ08269.1"/>
    </source>
</evidence>
<protein>
    <submittedName>
        <fullName evidence="1">Uncharacterized protein</fullName>
    </submittedName>
</protein>
<evidence type="ECO:0000313" key="2">
    <source>
        <dbReference type="Proteomes" id="UP000516148"/>
    </source>
</evidence>
<reference evidence="1 2" key="1">
    <citation type="submission" date="2020-09" db="EMBL/GenBank/DDBJ databases">
        <title>Sphingomonas sp., a new species isolated from pork steak.</title>
        <authorList>
            <person name="Heidler von Heilborn D."/>
        </authorList>
    </citation>
    <scope>NUCLEOTIDE SEQUENCE [LARGE SCALE GENOMIC DNA]</scope>
    <source>
        <strain evidence="2">S8-3T</strain>
    </source>
</reference>
<accession>A0A7H0LF16</accession>
<dbReference type="KEGG" id="spap:H3Z74_16100"/>
<dbReference type="RefSeq" id="WP_187760597.1">
    <property type="nucleotide sequence ID" value="NZ_CP061038.1"/>
</dbReference>
<dbReference type="EMBL" id="CP061038">
    <property type="protein sequence ID" value="QNQ08269.1"/>
    <property type="molecule type" value="Genomic_DNA"/>
</dbReference>
<name>A0A7H0LF16_9SPHN</name>
<organism evidence="1 2">
    <name type="scientific">Sphingomonas alpina</name>
    <dbReference type="NCBI Taxonomy" id="653931"/>
    <lineage>
        <taxon>Bacteria</taxon>
        <taxon>Pseudomonadati</taxon>
        <taxon>Pseudomonadota</taxon>
        <taxon>Alphaproteobacteria</taxon>
        <taxon>Sphingomonadales</taxon>
        <taxon>Sphingomonadaceae</taxon>
        <taxon>Sphingomonas</taxon>
    </lineage>
</organism>
<sequence>MDNISSIPDDGIDEILSEIFLDDAITWEIGPDPINDEITVLALGCHGDLILLDIMEKDLNLPMDGQGWKIVAGIPPKSWEGYFEMIGSDGLVLQIEGWDWQWSIAELNKDKASITIFYPEEYKIGAADIENAGEIILFGSIGEVNTSRHISVDHYLPISEGVNHNSMSTLREEFSKWFPDAPFSQDFKNIK</sequence>
<gene>
    <name evidence="1" type="ORF">H3Z74_16100</name>
</gene>
<dbReference type="AlphaFoldDB" id="A0A7H0LF16"/>
<dbReference type="Proteomes" id="UP000516148">
    <property type="component" value="Chromosome"/>
</dbReference>